<dbReference type="EMBL" id="SILG01000001">
    <property type="protein sequence ID" value="TBE72274.1"/>
    <property type="molecule type" value="Genomic_DNA"/>
</dbReference>
<evidence type="ECO:0008006" key="3">
    <source>
        <dbReference type="Google" id="ProtNLM"/>
    </source>
</evidence>
<protein>
    <recommendedName>
        <fullName evidence="3">Secreted protein</fullName>
    </recommendedName>
</protein>
<evidence type="ECO:0000313" key="1">
    <source>
        <dbReference type="EMBL" id="TBE72274.1"/>
    </source>
</evidence>
<proteinExistence type="predicted"/>
<organism evidence="1 2">
    <name type="scientific">Rhizobium beringeri</name>
    <dbReference type="NCBI Taxonomy" id="3019934"/>
    <lineage>
        <taxon>Bacteria</taxon>
        <taxon>Pseudomonadati</taxon>
        <taxon>Pseudomonadota</taxon>
        <taxon>Alphaproteobacteria</taxon>
        <taxon>Hyphomicrobiales</taxon>
        <taxon>Rhizobiaceae</taxon>
        <taxon>Rhizobium/Agrobacterium group</taxon>
        <taxon>Rhizobium</taxon>
    </lineage>
</organism>
<reference evidence="1 2" key="1">
    <citation type="submission" date="2019-02" db="EMBL/GenBank/DDBJ databases">
        <title>The genomic architecture of introgression among sibling species of bacteria.</title>
        <authorList>
            <person name="Cavassim M.I.A."/>
            <person name="Moeskjaer S."/>
            <person name="Moslemi C."/>
            <person name="Fields B."/>
            <person name="Bachmann A."/>
            <person name="Vilhjalmsson B."/>
            <person name="Schierup M.H."/>
            <person name="Young J.P.W."/>
            <person name="Andersen S.U."/>
        </authorList>
    </citation>
    <scope>NUCLEOTIDE SEQUENCE [LARGE SCALE GENOMIC DNA]</scope>
    <source>
        <strain evidence="1 2">SM51</strain>
    </source>
</reference>
<accession>A0ABY1XXB5</accession>
<keyword evidence="2" id="KW-1185">Reference proteome</keyword>
<name>A0ABY1XXB5_9HYPH</name>
<evidence type="ECO:0000313" key="2">
    <source>
        <dbReference type="Proteomes" id="UP000291302"/>
    </source>
</evidence>
<gene>
    <name evidence="1" type="ORF">ELH03_16660</name>
</gene>
<comment type="caution">
    <text evidence="1">The sequence shown here is derived from an EMBL/GenBank/DDBJ whole genome shotgun (WGS) entry which is preliminary data.</text>
</comment>
<dbReference type="Proteomes" id="UP000291302">
    <property type="component" value="Unassembled WGS sequence"/>
</dbReference>
<sequence length="74" mass="8113">MTGALSVIHGFWCFRLSASAPRRSCRRNRGCHAPKAIEEATSKAGHIECDSRDASHAFFMCLPQSHSLSLSDAH</sequence>